<dbReference type="PANTHER" id="PTHR43080">
    <property type="entry name" value="CBS DOMAIN-CONTAINING PROTEIN CBSX3, MITOCHONDRIAL"/>
    <property type="match status" value="1"/>
</dbReference>
<dbReference type="Pfam" id="PF03445">
    <property type="entry name" value="DUF294"/>
    <property type="match status" value="1"/>
</dbReference>
<dbReference type="InterPro" id="IPR000644">
    <property type="entry name" value="CBS_dom"/>
</dbReference>
<feature type="domain" description="CBS" evidence="3">
    <location>
        <begin position="21"/>
        <end position="78"/>
    </location>
</feature>
<name>A0A1H7B1P0_9BACT</name>
<dbReference type="GO" id="GO:0008773">
    <property type="term" value="F:[protein-PII] uridylyltransferase activity"/>
    <property type="evidence" value="ECO:0007669"/>
    <property type="project" value="InterPro"/>
</dbReference>
<organism evidence="4 5">
    <name type="scientific">Cyclobacterium xiamenense</name>
    <dbReference type="NCBI Taxonomy" id="1297121"/>
    <lineage>
        <taxon>Bacteria</taxon>
        <taxon>Pseudomonadati</taxon>
        <taxon>Bacteroidota</taxon>
        <taxon>Cytophagia</taxon>
        <taxon>Cytophagales</taxon>
        <taxon>Cyclobacteriaceae</taxon>
        <taxon>Cyclobacterium</taxon>
    </lineage>
</organism>
<sequence>MTQEPLSPIDDFYVRTVGDIPLKEILFCLPDTPVSKAASLMRDEKSSCLFVGTGSGDIQGVITDITLRDNVLAAGLSSETPVYQIMDPTLVSIEREAFVYEALLLMFRTKSRYLLVTEQGAYVGVTSRNKILTIQSQSPFVFIQSVKLAVGKEELHDKWKQVPGIVDQLIQRGVRAEIINQIISTIADSIALRVIEQVIKEKGSPPAKFVFFVLGSEGRKEQTLKTDQDNAIIYEDKANEQRELVRSYFLDMSRAVSDRLDEIGFNYCKGGFMASNPKWTHSLSHWKANYAGWFQESSMETVMTYGTFFDCRPIYGDFSLLQGLKNFMDEQLQHPLERFFFNMAQNTLQYDPQLTWLRNIRTFKVEKEQVFDIKKAMTPMVDAIRLYALANRVFETNTGKRLKILTKKGVFSAKEAEELYQGYYYLMGLRLEKQAIAVIRERKDPVNYIKISSLTKVQAVTIKEIFKVIRDLQLKVKIQFTKTF</sequence>
<dbReference type="InterPro" id="IPR005105">
    <property type="entry name" value="GlnD_Uridyltrans_N"/>
</dbReference>
<evidence type="ECO:0000259" key="3">
    <source>
        <dbReference type="PROSITE" id="PS51371"/>
    </source>
</evidence>
<dbReference type="InterPro" id="IPR018821">
    <property type="entry name" value="DUF294_put_nucleoTrafse_sb-bd"/>
</dbReference>
<dbReference type="SUPFAM" id="SSF54631">
    <property type="entry name" value="CBS-domain pair"/>
    <property type="match status" value="1"/>
</dbReference>
<proteinExistence type="predicted"/>
<gene>
    <name evidence="4" type="ORF">SAMN05192553_10976</name>
</gene>
<feature type="domain" description="CBS" evidence="3">
    <location>
        <begin position="86"/>
        <end position="145"/>
    </location>
</feature>
<evidence type="ECO:0000313" key="5">
    <source>
        <dbReference type="Proteomes" id="UP000199403"/>
    </source>
</evidence>
<dbReference type="OrthoDB" id="9810963at2"/>
<dbReference type="RefSeq" id="WP_092178208.1">
    <property type="nucleotide sequence ID" value="NZ_FNZH01000009.1"/>
</dbReference>
<dbReference type="Proteomes" id="UP000199403">
    <property type="component" value="Unassembled WGS sequence"/>
</dbReference>
<evidence type="ECO:0000313" key="4">
    <source>
        <dbReference type="EMBL" id="SEJ71388.1"/>
    </source>
</evidence>
<protein>
    <submittedName>
        <fullName evidence="4">CBS domain-containing protein</fullName>
    </submittedName>
</protein>
<dbReference type="EMBL" id="FNZH01000009">
    <property type="protein sequence ID" value="SEJ71388.1"/>
    <property type="molecule type" value="Genomic_DNA"/>
</dbReference>
<dbReference type="Pfam" id="PF10335">
    <property type="entry name" value="DUF294_C"/>
    <property type="match status" value="1"/>
</dbReference>
<evidence type="ECO:0000256" key="1">
    <source>
        <dbReference type="ARBA" id="ARBA00023122"/>
    </source>
</evidence>
<dbReference type="Gene3D" id="3.10.580.10">
    <property type="entry name" value="CBS-domain"/>
    <property type="match status" value="1"/>
</dbReference>
<evidence type="ECO:0000256" key="2">
    <source>
        <dbReference type="PROSITE-ProRule" id="PRU00703"/>
    </source>
</evidence>
<dbReference type="AlphaFoldDB" id="A0A1H7B1P0"/>
<keyword evidence="5" id="KW-1185">Reference proteome</keyword>
<dbReference type="Pfam" id="PF00571">
    <property type="entry name" value="CBS"/>
    <property type="match status" value="2"/>
</dbReference>
<dbReference type="InterPro" id="IPR046342">
    <property type="entry name" value="CBS_dom_sf"/>
</dbReference>
<dbReference type="PROSITE" id="PS51371">
    <property type="entry name" value="CBS"/>
    <property type="match status" value="2"/>
</dbReference>
<accession>A0A1H7B1P0</accession>
<keyword evidence="1 2" id="KW-0129">CBS domain</keyword>
<dbReference type="PANTHER" id="PTHR43080:SF2">
    <property type="entry name" value="CBS DOMAIN-CONTAINING PROTEIN"/>
    <property type="match status" value="1"/>
</dbReference>
<dbReference type="CDD" id="cd05401">
    <property type="entry name" value="NT_GlnE_GlnD_like"/>
    <property type="match status" value="1"/>
</dbReference>
<dbReference type="STRING" id="1416801.SAMN05192553_10976"/>
<reference evidence="5" key="1">
    <citation type="submission" date="2016-10" db="EMBL/GenBank/DDBJ databases">
        <authorList>
            <person name="Varghese N."/>
            <person name="Submissions S."/>
        </authorList>
    </citation>
    <scope>NUCLEOTIDE SEQUENCE [LARGE SCALE GENOMIC DNA]</scope>
    <source>
        <strain evidence="5">IBRC-M 10761</strain>
    </source>
</reference>
<dbReference type="InterPro" id="IPR051257">
    <property type="entry name" value="Diverse_CBS-Domain"/>
</dbReference>